<dbReference type="InterPro" id="IPR012675">
    <property type="entry name" value="Beta-grasp_dom_sf"/>
</dbReference>
<dbReference type="Gene3D" id="1.10.150.120">
    <property type="entry name" value="[2Fe-2S]-binding domain"/>
    <property type="match status" value="1"/>
</dbReference>
<dbReference type="RefSeq" id="WP_013078938.1">
    <property type="nucleotide sequence ID" value="NZ_CP027850.1"/>
</dbReference>
<reference evidence="7 8" key="1">
    <citation type="journal article" date="2015" name="Biotechnol. Bioeng.">
        <title>Genome sequence and phenotypic characterization of Caulobacter segnis.</title>
        <authorList>
            <person name="Patel S."/>
            <person name="Fletcher B."/>
            <person name="Scott D.C."/>
            <person name="Ely B."/>
        </authorList>
    </citation>
    <scope>NUCLEOTIDE SEQUENCE [LARGE SCALE GENOMIC DNA]</scope>
    <source>
        <strain evidence="7 8">TK0059</strain>
    </source>
</reference>
<dbReference type="Pfam" id="PF00111">
    <property type="entry name" value="Fer2"/>
    <property type="match status" value="1"/>
</dbReference>
<evidence type="ECO:0000256" key="5">
    <source>
        <dbReference type="ARBA" id="ARBA00023014"/>
    </source>
</evidence>
<dbReference type="SUPFAM" id="SSF54292">
    <property type="entry name" value="2Fe-2S ferredoxin-like"/>
    <property type="match status" value="1"/>
</dbReference>
<dbReference type="CDD" id="cd00207">
    <property type="entry name" value="fer2"/>
    <property type="match status" value="1"/>
</dbReference>
<evidence type="ECO:0000259" key="6">
    <source>
        <dbReference type="PROSITE" id="PS51085"/>
    </source>
</evidence>
<keyword evidence="8" id="KW-1185">Reference proteome</keyword>
<proteinExistence type="predicted"/>
<dbReference type="Proteomes" id="UP000240527">
    <property type="component" value="Chromosome"/>
</dbReference>
<evidence type="ECO:0000313" key="7">
    <source>
        <dbReference type="EMBL" id="AVQ02018.1"/>
    </source>
</evidence>
<accession>A0ABN5ISM5</accession>
<sequence>MTQFTINGRAVSIDADEDTPLLWVIRDDIGLTGTKFGCGIGMCGACTVHVGGRATRSCITPLSAVDGAEVTTIEGLDPAGQHPVQKAWLDLQAPQCGYCQSGQIMQAAAMLKDFPTPTDQDIDATMSGNLCRCMTYARIRAAIKQAAAAMGDKS</sequence>
<gene>
    <name evidence="7" type="ORF">B7G68_09275</name>
</gene>
<dbReference type="PANTHER" id="PTHR44379:SF2">
    <property type="entry name" value="BLR6218 PROTEIN"/>
    <property type="match status" value="1"/>
</dbReference>
<name>A0ABN5ISM5_9CAUL</name>
<protein>
    <submittedName>
        <fullName evidence="7">(2Fe-2S)-binding protein</fullName>
    </submittedName>
</protein>
<evidence type="ECO:0000256" key="1">
    <source>
        <dbReference type="ARBA" id="ARBA00022714"/>
    </source>
</evidence>
<keyword evidence="3" id="KW-0560">Oxidoreductase</keyword>
<dbReference type="SUPFAM" id="SSF47741">
    <property type="entry name" value="CO dehydrogenase ISP C-domain like"/>
    <property type="match status" value="1"/>
</dbReference>
<dbReference type="InterPro" id="IPR001041">
    <property type="entry name" value="2Fe-2S_ferredoxin-type"/>
</dbReference>
<feature type="domain" description="2Fe-2S ferredoxin-type" evidence="6">
    <location>
        <begin position="1"/>
        <end position="76"/>
    </location>
</feature>
<dbReference type="PANTHER" id="PTHR44379">
    <property type="entry name" value="OXIDOREDUCTASE WITH IRON-SULFUR SUBUNIT"/>
    <property type="match status" value="1"/>
</dbReference>
<keyword evidence="2" id="KW-0479">Metal-binding</keyword>
<evidence type="ECO:0000256" key="3">
    <source>
        <dbReference type="ARBA" id="ARBA00023002"/>
    </source>
</evidence>
<dbReference type="Pfam" id="PF01799">
    <property type="entry name" value="Fer2_2"/>
    <property type="match status" value="1"/>
</dbReference>
<evidence type="ECO:0000256" key="4">
    <source>
        <dbReference type="ARBA" id="ARBA00023004"/>
    </source>
</evidence>
<dbReference type="PROSITE" id="PS00197">
    <property type="entry name" value="2FE2S_FER_1"/>
    <property type="match status" value="1"/>
</dbReference>
<organism evidence="7 8">
    <name type="scientific">Caulobacter segnis</name>
    <dbReference type="NCBI Taxonomy" id="88688"/>
    <lineage>
        <taxon>Bacteria</taxon>
        <taxon>Pseudomonadati</taxon>
        <taxon>Pseudomonadota</taxon>
        <taxon>Alphaproteobacteria</taxon>
        <taxon>Caulobacterales</taxon>
        <taxon>Caulobacteraceae</taxon>
        <taxon>Caulobacter</taxon>
    </lineage>
</organism>
<evidence type="ECO:0000313" key="8">
    <source>
        <dbReference type="Proteomes" id="UP000240527"/>
    </source>
</evidence>
<dbReference type="EMBL" id="CP027850">
    <property type="protein sequence ID" value="AVQ02018.1"/>
    <property type="molecule type" value="Genomic_DNA"/>
</dbReference>
<dbReference type="InterPro" id="IPR006058">
    <property type="entry name" value="2Fe2S_fd_BS"/>
</dbReference>
<dbReference type="PROSITE" id="PS51085">
    <property type="entry name" value="2FE2S_FER_2"/>
    <property type="match status" value="1"/>
</dbReference>
<evidence type="ECO:0000256" key="2">
    <source>
        <dbReference type="ARBA" id="ARBA00022723"/>
    </source>
</evidence>
<keyword evidence="5" id="KW-0411">Iron-sulfur</keyword>
<keyword evidence="1" id="KW-0001">2Fe-2S</keyword>
<keyword evidence="4" id="KW-0408">Iron</keyword>
<dbReference type="Gene3D" id="3.10.20.30">
    <property type="match status" value="1"/>
</dbReference>
<dbReference type="InterPro" id="IPR002888">
    <property type="entry name" value="2Fe-2S-bd"/>
</dbReference>
<dbReference type="InterPro" id="IPR036010">
    <property type="entry name" value="2Fe-2S_ferredoxin-like_sf"/>
</dbReference>
<dbReference type="InterPro" id="IPR036884">
    <property type="entry name" value="2Fe-2S-bd_dom_sf"/>
</dbReference>
<dbReference type="InterPro" id="IPR051452">
    <property type="entry name" value="Diverse_Oxidoreductases"/>
</dbReference>